<gene>
    <name evidence="1" type="ORF">DWY65_04040</name>
</gene>
<dbReference type="EMBL" id="QRTW01000005">
    <property type="protein sequence ID" value="RGR15958.1"/>
    <property type="molecule type" value="Genomic_DNA"/>
</dbReference>
<dbReference type="AlphaFoldDB" id="A0A412DR48"/>
<evidence type="ECO:0000313" key="2">
    <source>
        <dbReference type="Proteomes" id="UP000283310"/>
    </source>
</evidence>
<name>A0A412DR48_BACSE</name>
<reference evidence="1 2" key="1">
    <citation type="submission" date="2018-08" db="EMBL/GenBank/DDBJ databases">
        <title>A genome reference for cultivated species of the human gut microbiota.</title>
        <authorList>
            <person name="Zou Y."/>
            <person name="Xue W."/>
            <person name="Luo G."/>
        </authorList>
    </citation>
    <scope>NUCLEOTIDE SEQUENCE [LARGE SCALE GENOMIC DNA]</scope>
    <source>
        <strain evidence="1 2">AF26-20BH</strain>
    </source>
</reference>
<proteinExistence type="predicted"/>
<sequence length="101" mass="12321">MKPILNTEDIRKLKTDERLIECSCGKVNYYRFLCFHPRNTNYVILLNHCEEPERFFIQNLIDRFYTNYTSRDIITYRRDYAIKKLKEFEQALSELGDKDEL</sequence>
<accession>A0A412DR48</accession>
<comment type="caution">
    <text evidence="1">The sequence shown here is derived from an EMBL/GenBank/DDBJ whole genome shotgun (WGS) entry which is preliminary data.</text>
</comment>
<organism evidence="1 2">
    <name type="scientific">Bacteroides stercoris</name>
    <dbReference type="NCBI Taxonomy" id="46506"/>
    <lineage>
        <taxon>Bacteria</taxon>
        <taxon>Pseudomonadati</taxon>
        <taxon>Bacteroidota</taxon>
        <taxon>Bacteroidia</taxon>
        <taxon>Bacteroidales</taxon>
        <taxon>Bacteroidaceae</taxon>
        <taxon>Bacteroides</taxon>
    </lineage>
</organism>
<protein>
    <submittedName>
        <fullName evidence="1">Uncharacterized protein</fullName>
    </submittedName>
</protein>
<evidence type="ECO:0000313" key="1">
    <source>
        <dbReference type="EMBL" id="RGR15958.1"/>
    </source>
</evidence>
<dbReference type="Proteomes" id="UP000283310">
    <property type="component" value="Unassembled WGS sequence"/>
</dbReference>